<sequence>MRRSCSPSGSSAAALSQHQHRRRYHSCHRMLPLPGCHLPSPAPSSGPDGHPPPSFFACIPFVGLVVIAPTWTTQ</sequence>
<evidence type="ECO:0000313" key="2">
    <source>
        <dbReference type="EMBL" id="TKW34091.1"/>
    </source>
</evidence>
<proteinExistence type="predicted"/>
<dbReference type="Gramene" id="TKW34091">
    <property type="protein sequence ID" value="TKW34091"/>
    <property type="gene ID" value="SEVIR_2G282150v2"/>
</dbReference>
<evidence type="ECO:0000313" key="3">
    <source>
        <dbReference type="Proteomes" id="UP000298652"/>
    </source>
</evidence>
<name>A0A4U6VVV6_SETVI</name>
<dbReference type="EMBL" id="CM016553">
    <property type="protein sequence ID" value="TKW34091.1"/>
    <property type="molecule type" value="Genomic_DNA"/>
</dbReference>
<protein>
    <submittedName>
        <fullName evidence="2">Uncharacterized protein</fullName>
    </submittedName>
</protein>
<dbReference type="AlphaFoldDB" id="A0A4U6VVV6"/>
<dbReference type="Proteomes" id="UP000298652">
    <property type="component" value="Chromosome 2"/>
</dbReference>
<feature type="region of interest" description="Disordered" evidence="1">
    <location>
        <begin position="1"/>
        <end position="23"/>
    </location>
</feature>
<feature type="compositionally biased region" description="Polar residues" evidence="1">
    <location>
        <begin position="1"/>
        <end position="17"/>
    </location>
</feature>
<reference evidence="2" key="1">
    <citation type="submission" date="2019-03" db="EMBL/GenBank/DDBJ databases">
        <title>WGS assembly of Setaria viridis.</title>
        <authorList>
            <person name="Huang P."/>
            <person name="Jenkins J."/>
            <person name="Grimwood J."/>
            <person name="Barry K."/>
            <person name="Healey A."/>
            <person name="Mamidi S."/>
            <person name="Sreedasyam A."/>
            <person name="Shu S."/>
            <person name="Feldman M."/>
            <person name="Wu J."/>
            <person name="Yu Y."/>
            <person name="Chen C."/>
            <person name="Johnson J."/>
            <person name="Rokhsar D."/>
            <person name="Baxter I."/>
            <person name="Schmutz J."/>
            <person name="Brutnell T."/>
            <person name="Kellogg E."/>
        </authorList>
    </citation>
    <scope>NUCLEOTIDE SEQUENCE [LARGE SCALE GENOMIC DNA]</scope>
</reference>
<organism evidence="2 3">
    <name type="scientific">Setaria viridis</name>
    <name type="common">Green bristlegrass</name>
    <name type="synonym">Setaria italica subsp. viridis</name>
    <dbReference type="NCBI Taxonomy" id="4556"/>
    <lineage>
        <taxon>Eukaryota</taxon>
        <taxon>Viridiplantae</taxon>
        <taxon>Streptophyta</taxon>
        <taxon>Embryophyta</taxon>
        <taxon>Tracheophyta</taxon>
        <taxon>Spermatophyta</taxon>
        <taxon>Magnoliopsida</taxon>
        <taxon>Liliopsida</taxon>
        <taxon>Poales</taxon>
        <taxon>Poaceae</taxon>
        <taxon>PACMAD clade</taxon>
        <taxon>Panicoideae</taxon>
        <taxon>Panicodae</taxon>
        <taxon>Paniceae</taxon>
        <taxon>Cenchrinae</taxon>
        <taxon>Setaria</taxon>
    </lineage>
</organism>
<gene>
    <name evidence="2" type="ORF">SEVIR_2G282150v2</name>
</gene>
<evidence type="ECO:0000256" key="1">
    <source>
        <dbReference type="SAM" id="MobiDB-lite"/>
    </source>
</evidence>
<keyword evidence="3" id="KW-1185">Reference proteome</keyword>
<accession>A0A4U6VVV6</accession>